<keyword evidence="3" id="KW-0547">Nucleotide-binding</keyword>
<dbReference type="InterPro" id="IPR036640">
    <property type="entry name" value="ABC1_TM_sf"/>
</dbReference>
<feature type="transmembrane region" description="Helical" evidence="8">
    <location>
        <begin position="273"/>
        <end position="295"/>
    </location>
</feature>
<evidence type="ECO:0000256" key="3">
    <source>
        <dbReference type="ARBA" id="ARBA00022741"/>
    </source>
</evidence>
<evidence type="ECO:0000256" key="2">
    <source>
        <dbReference type="ARBA" id="ARBA00022692"/>
    </source>
</evidence>
<dbReference type="SUPFAM" id="SSF52540">
    <property type="entry name" value="P-loop containing nucleoside triphosphate hydrolases"/>
    <property type="match status" value="1"/>
</dbReference>
<gene>
    <name evidence="11" type="ORF">SAMN05421869_102503</name>
</gene>
<dbReference type="InterPro" id="IPR003593">
    <property type="entry name" value="AAA+_ATPase"/>
</dbReference>
<feature type="compositionally biased region" description="Basic and acidic residues" evidence="7">
    <location>
        <begin position="1"/>
        <end position="10"/>
    </location>
</feature>
<dbReference type="AlphaFoldDB" id="A0A1G8D8N2"/>
<feature type="transmembrane region" description="Helical" evidence="8">
    <location>
        <begin position="90"/>
        <end position="108"/>
    </location>
</feature>
<keyword evidence="5 8" id="KW-1133">Transmembrane helix</keyword>
<dbReference type="GO" id="GO:0034040">
    <property type="term" value="F:ATPase-coupled lipid transmembrane transporter activity"/>
    <property type="evidence" value="ECO:0007669"/>
    <property type="project" value="TreeGrafter"/>
</dbReference>
<keyword evidence="4 11" id="KW-0067">ATP-binding</keyword>
<dbReference type="PROSITE" id="PS50929">
    <property type="entry name" value="ABC_TM1F"/>
    <property type="match status" value="1"/>
</dbReference>
<dbReference type="GO" id="GO:0005886">
    <property type="term" value="C:plasma membrane"/>
    <property type="evidence" value="ECO:0007669"/>
    <property type="project" value="UniProtKB-SubCell"/>
</dbReference>
<keyword evidence="12" id="KW-1185">Reference proteome</keyword>
<dbReference type="Gene3D" id="1.20.1560.10">
    <property type="entry name" value="ABC transporter type 1, transmembrane domain"/>
    <property type="match status" value="1"/>
</dbReference>
<dbReference type="PROSITE" id="PS50893">
    <property type="entry name" value="ABC_TRANSPORTER_2"/>
    <property type="match status" value="1"/>
</dbReference>
<evidence type="ECO:0000256" key="1">
    <source>
        <dbReference type="ARBA" id="ARBA00004651"/>
    </source>
</evidence>
<dbReference type="EMBL" id="FNDJ01000002">
    <property type="protein sequence ID" value="SDH54097.1"/>
    <property type="molecule type" value="Genomic_DNA"/>
</dbReference>
<feature type="transmembrane region" description="Helical" evidence="8">
    <location>
        <begin position="188"/>
        <end position="210"/>
    </location>
</feature>
<evidence type="ECO:0000256" key="7">
    <source>
        <dbReference type="SAM" id="MobiDB-lite"/>
    </source>
</evidence>
<feature type="domain" description="ABC transporter" evidence="9">
    <location>
        <begin position="361"/>
        <end position="587"/>
    </location>
</feature>
<comment type="subcellular location">
    <subcellularLocation>
        <location evidence="1">Cell membrane</location>
        <topology evidence="1">Multi-pass membrane protein</topology>
    </subcellularLocation>
</comment>
<dbReference type="Pfam" id="PF00005">
    <property type="entry name" value="ABC_tran"/>
    <property type="match status" value="1"/>
</dbReference>
<evidence type="ECO:0000259" key="9">
    <source>
        <dbReference type="PROSITE" id="PS50893"/>
    </source>
</evidence>
<dbReference type="InterPro" id="IPR039421">
    <property type="entry name" value="Type_1_exporter"/>
</dbReference>
<evidence type="ECO:0000256" key="6">
    <source>
        <dbReference type="ARBA" id="ARBA00023136"/>
    </source>
</evidence>
<dbReference type="CDD" id="cd03228">
    <property type="entry name" value="ABCC_MRP_Like"/>
    <property type="match status" value="1"/>
</dbReference>
<feature type="transmembrane region" description="Helical" evidence="8">
    <location>
        <begin position="159"/>
        <end position="182"/>
    </location>
</feature>
<dbReference type="InterPro" id="IPR003439">
    <property type="entry name" value="ABC_transporter-like_ATP-bd"/>
</dbReference>
<evidence type="ECO:0000313" key="11">
    <source>
        <dbReference type="EMBL" id="SDH54097.1"/>
    </source>
</evidence>
<dbReference type="Gene3D" id="3.40.50.300">
    <property type="entry name" value="P-loop containing nucleotide triphosphate hydrolases"/>
    <property type="match status" value="1"/>
</dbReference>
<dbReference type="PANTHER" id="PTHR24221:SF654">
    <property type="entry name" value="ATP-BINDING CASSETTE SUB-FAMILY B MEMBER 6"/>
    <property type="match status" value="1"/>
</dbReference>
<feature type="domain" description="ABC transmembrane type-1" evidence="10">
    <location>
        <begin position="57"/>
        <end position="317"/>
    </location>
</feature>
<proteinExistence type="predicted"/>
<dbReference type="RefSeq" id="WP_090929773.1">
    <property type="nucleotide sequence ID" value="NZ_FNDJ01000002.1"/>
</dbReference>
<keyword evidence="6 8" id="KW-0472">Membrane</keyword>
<evidence type="ECO:0000259" key="10">
    <source>
        <dbReference type="PROSITE" id="PS50929"/>
    </source>
</evidence>
<evidence type="ECO:0000256" key="8">
    <source>
        <dbReference type="SAM" id="Phobius"/>
    </source>
</evidence>
<dbReference type="GO" id="GO:0140359">
    <property type="term" value="F:ABC-type transporter activity"/>
    <property type="evidence" value="ECO:0007669"/>
    <property type="project" value="InterPro"/>
</dbReference>
<dbReference type="STRING" id="633440.SAMN05421869_102503"/>
<accession>A0A1G8D8N2</accession>
<name>A0A1G8D8N2_9ACTN</name>
<keyword evidence="2 8" id="KW-0812">Transmembrane</keyword>
<dbReference type="OrthoDB" id="9806127at2"/>
<dbReference type="SUPFAM" id="SSF90123">
    <property type="entry name" value="ABC transporter transmembrane region"/>
    <property type="match status" value="1"/>
</dbReference>
<evidence type="ECO:0000256" key="4">
    <source>
        <dbReference type="ARBA" id="ARBA00022840"/>
    </source>
</evidence>
<dbReference type="InterPro" id="IPR011527">
    <property type="entry name" value="ABC1_TM_dom"/>
</dbReference>
<dbReference type="InterPro" id="IPR027417">
    <property type="entry name" value="P-loop_NTPase"/>
</dbReference>
<reference evidence="11 12" key="1">
    <citation type="submission" date="2016-10" db="EMBL/GenBank/DDBJ databases">
        <authorList>
            <person name="de Groot N.N."/>
        </authorList>
    </citation>
    <scope>NUCLEOTIDE SEQUENCE [LARGE SCALE GENOMIC DNA]</scope>
    <source>
        <strain evidence="11 12">CGMCC 4.6533</strain>
    </source>
</reference>
<protein>
    <submittedName>
        <fullName evidence="11">ATP-binding cassette, subfamily C</fullName>
    </submittedName>
</protein>
<dbReference type="GO" id="GO:0016887">
    <property type="term" value="F:ATP hydrolysis activity"/>
    <property type="evidence" value="ECO:0007669"/>
    <property type="project" value="InterPro"/>
</dbReference>
<dbReference type="PANTHER" id="PTHR24221">
    <property type="entry name" value="ATP-BINDING CASSETTE SUB-FAMILY B"/>
    <property type="match status" value="1"/>
</dbReference>
<evidence type="ECO:0000256" key="5">
    <source>
        <dbReference type="ARBA" id="ARBA00022989"/>
    </source>
</evidence>
<dbReference type="GO" id="GO:0005524">
    <property type="term" value="F:ATP binding"/>
    <property type="evidence" value="ECO:0007669"/>
    <property type="project" value="UniProtKB-KW"/>
</dbReference>
<feature type="region of interest" description="Disordered" evidence="7">
    <location>
        <begin position="1"/>
        <end position="28"/>
    </location>
</feature>
<dbReference type="SMART" id="SM00382">
    <property type="entry name" value="AAA"/>
    <property type="match status" value="1"/>
</dbReference>
<sequence>MRPPRPEPPDHTSPGHTPPPQAPARRAPWWRGRGVERREVGFWRALWREPGQVVRIMLWSVLEAAPAFLVGHAVARAIEDGFARAEPLVGMAWLAALGVTWTAAAVAARQVVLGVAAVAEPFRDDLLAHVVEGALRRDTRGDSAAVARAGLQVELARDAFAAVVTTVRGFVFTVVGVALGLLTLAPQAVVLVLPPFVAGLGLFLASLPALARRQRAFLLADESLAEAMTDMAGGLRDIEACGLQEGVAGRLRREVGEQAGAARALARVTAVRTAALAVGGWLPVVLLLAGAPWLLGGGAGPGVIVGALAYVTQSLAPALGGLVEGLGVSGVRLAVTLRRITTAVPAAGPPRDRARPPTADVRLDAVTFAYGPHSAPVVDRLDLTVPEGDHLAVVGPSGAGKSTLAALISGTLRPGSGQALVGGVPADRIDPAARVLIPQEAYVFRGTLLENLAYLRPAASPAELDAAVAAVGATDLVAELGGYGATLDPAALSAGQRQLIALVRAHLTTAPLIILDEATCHLDPAAEARAEEAFARRGGTLVVVAHRLTSALRARRILLMDGAQVTVGTHDELVRTSPLYADLAGHWHPEPVS</sequence>
<organism evidence="11 12">
    <name type="scientific">Nonomuraea jiangxiensis</name>
    <dbReference type="NCBI Taxonomy" id="633440"/>
    <lineage>
        <taxon>Bacteria</taxon>
        <taxon>Bacillati</taxon>
        <taxon>Actinomycetota</taxon>
        <taxon>Actinomycetes</taxon>
        <taxon>Streptosporangiales</taxon>
        <taxon>Streptosporangiaceae</taxon>
        <taxon>Nonomuraea</taxon>
    </lineage>
</organism>
<dbReference type="Proteomes" id="UP000199202">
    <property type="component" value="Unassembled WGS sequence"/>
</dbReference>
<evidence type="ECO:0000313" key="12">
    <source>
        <dbReference type="Proteomes" id="UP000199202"/>
    </source>
</evidence>